<dbReference type="Proteomes" id="UP001190700">
    <property type="component" value="Unassembled WGS sequence"/>
</dbReference>
<dbReference type="PANTHER" id="PTHR45641">
    <property type="entry name" value="TETRATRICOPEPTIDE REPEAT PROTEIN (AFU_ORTHOLOGUE AFUA_6G03870)"/>
    <property type="match status" value="1"/>
</dbReference>
<dbReference type="SMART" id="SM00028">
    <property type="entry name" value="TPR"/>
    <property type="match status" value="4"/>
</dbReference>
<dbReference type="Pfam" id="PF13176">
    <property type="entry name" value="TPR_7"/>
    <property type="match status" value="1"/>
</dbReference>
<reference evidence="5 6" key="1">
    <citation type="journal article" date="2015" name="Genome Biol. Evol.">
        <title>Comparative Genomics of a Bacterivorous Green Alga Reveals Evolutionary Causalities and Consequences of Phago-Mixotrophic Mode of Nutrition.</title>
        <authorList>
            <person name="Burns J.A."/>
            <person name="Paasch A."/>
            <person name="Narechania A."/>
            <person name="Kim E."/>
        </authorList>
    </citation>
    <scope>NUCLEOTIDE SEQUENCE [LARGE SCALE GENOMIC DNA]</scope>
    <source>
        <strain evidence="5 6">PLY_AMNH</strain>
    </source>
</reference>
<evidence type="ECO:0000256" key="1">
    <source>
        <dbReference type="ARBA" id="ARBA00022737"/>
    </source>
</evidence>
<dbReference type="AlphaFoldDB" id="A0AAE0L9G9"/>
<feature type="repeat" description="TPR" evidence="3">
    <location>
        <begin position="411"/>
        <end position="444"/>
    </location>
</feature>
<proteinExistence type="predicted"/>
<comment type="caution">
    <text evidence="5">The sequence shown here is derived from an EMBL/GenBank/DDBJ whole genome shotgun (WGS) entry which is preliminary data.</text>
</comment>
<evidence type="ECO:0000259" key="4">
    <source>
        <dbReference type="PROSITE" id="PS00028"/>
    </source>
</evidence>
<dbReference type="EMBL" id="LGRX02006371">
    <property type="protein sequence ID" value="KAK3276827.1"/>
    <property type="molecule type" value="Genomic_DNA"/>
</dbReference>
<evidence type="ECO:0000313" key="5">
    <source>
        <dbReference type="EMBL" id="KAK3276827.1"/>
    </source>
</evidence>
<gene>
    <name evidence="5" type="ORF">CYMTET_15129</name>
</gene>
<keyword evidence="2 3" id="KW-0802">TPR repeat</keyword>
<dbReference type="InterPro" id="IPR019734">
    <property type="entry name" value="TPR_rpt"/>
</dbReference>
<dbReference type="InterPro" id="IPR013087">
    <property type="entry name" value="Znf_C2H2_type"/>
</dbReference>
<evidence type="ECO:0000313" key="6">
    <source>
        <dbReference type="Proteomes" id="UP001190700"/>
    </source>
</evidence>
<dbReference type="Gene3D" id="1.25.40.10">
    <property type="entry name" value="Tetratricopeptide repeat domain"/>
    <property type="match status" value="1"/>
</dbReference>
<dbReference type="Pfam" id="PF13374">
    <property type="entry name" value="TPR_10"/>
    <property type="match status" value="1"/>
</dbReference>
<dbReference type="InterPro" id="IPR011990">
    <property type="entry name" value="TPR-like_helical_dom_sf"/>
</dbReference>
<dbReference type="PROSITE" id="PS50005">
    <property type="entry name" value="TPR"/>
    <property type="match status" value="2"/>
</dbReference>
<name>A0AAE0L9G9_9CHLO</name>
<organism evidence="5 6">
    <name type="scientific">Cymbomonas tetramitiformis</name>
    <dbReference type="NCBI Taxonomy" id="36881"/>
    <lineage>
        <taxon>Eukaryota</taxon>
        <taxon>Viridiplantae</taxon>
        <taxon>Chlorophyta</taxon>
        <taxon>Pyramimonadophyceae</taxon>
        <taxon>Pyramimonadales</taxon>
        <taxon>Pyramimonadaceae</taxon>
        <taxon>Cymbomonas</taxon>
    </lineage>
</organism>
<dbReference type="PANTHER" id="PTHR45641:SF19">
    <property type="entry name" value="NEPHROCYSTIN-3"/>
    <property type="match status" value="1"/>
</dbReference>
<keyword evidence="6" id="KW-1185">Reference proteome</keyword>
<dbReference type="Pfam" id="PF13424">
    <property type="entry name" value="TPR_12"/>
    <property type="match status" value="1"/>
</dbReference>
<evidence type="ECO:0000256" key="2">
    <source>
        <dbReference type="ARBA" id="ARBA00022803"/>
    </source>
</evidence>
<feature type="repeat" description="TPR" evidence="3">
    <location>
        <begin position="285"/>
        <end position="318"/>
    </location>
</feature>
<feature type="domain" description="C2H2-type" evidence="4">
    <location>
        <begin position="196"/>
        <end position="218"/>
    </location>
</feature>
<sequence>MGAGSSRVQTIPPLVENLDILQGQEPWQAPLGVSLKFLASFLEKNRTKDLSTEEVITQFVLGPTSKEAVSYVEWAVVEHTLRREDVGKASHFVSYSPSMKFDELCSALSTFVEDERLNEFSPAEFYFFLDVFCVNLHSPPWENGVELEDFLRTTIRSSGTTVLVLLSWESPICFKNIWSLYELFITFITSTELIVCLPKNCRRKFNQMLRQQFHTLAHSLEDIDCRKTDPHVFKEPILHHVGSSVGLVHMNEIIVTTMRAWLLEAGQQLLAALVMDNGAESMPVADMLKIIGDWYVSVQKYEEAIPTFFRCLEIYEHNSYAPLEKKLQILDILAKMLKYMGRHNEALPLYAKIVDLARNIYGKSSPEMAFSLNGLARAHCSCEQYDEAKVLYENSLLLLEQAYGPHDPEVAGSLNNLGDLHRQNGELDLALPLLQRSLEIKERNLDRNHPSIATSLNNQAEILKQQVLPR</sequence>
<dbReference type="SUPFAM" id="SSF48452">
    <property type="entry name" value="TPR-like"/>
    <property type="match status" value="2"/>
</dbReference>
<dbReference type="PROSITE" id="PS00028">
    <property type="entry name" value="ZINC_FINGER_C2H2_1"/>
    <property type="match status" value="1"/>
</dbReference>
<keyword evidence="1" id="KW-0677">Repeat</keyword>
<evidence type="ECO:0000256" key="3">
    <source>
        <dbReference type="PROSITE-ProRule" id="PRU00339"/>
    </source>
</evidence>
<accession>A0AAE0L9G9</accession>
<protein>
    <recommendedName>
        <fullName evidence="4">C2H2-type domain-containing protein</fullName>
    </recommendedName>
</protein>